<organism evidence="2 3">
    <name type="scientific">Aquimarina spongiae</name>
    <dbReference type="NCBI Taxonomy" id="570521"/>
    <lineage>
        <taxon>Bacteria</taxon>
        <taxon>Pseudomonadati</taxon>
        <taxon>Bacteroidota</taxon>
        <taxon>Flavobacteriia</taxon>
        <taxon>Flavobacteriales</taxon>
        <taxon>Flavobacteriaceae</taxon>
        <taxon>Aquimarina</taxon>
    </lineage>
</organism>
<gene>
    <name evidence="2" type="ORF">SAMN04488508_109186</name>
</gene>
<reference evidence="3" key="1">
    <citation type="submission" date="2016-11" db="EMBL/GenBank/DDBJ databases">
        <authorList>
            <person name="Varghese N."/>
            <person name="Submissions S."/>
        </authorList>
    </citation>
    <scope>NUCLEOTIDE SEQUENCE [LARGE SCALE GENOMIC DNA]</scope>
    <source>
        <strain evidence="3">DSM 22623</strain>
    </source>
</reference>
<proteinExistence type="predicted"/>
<dbReference type="EMBL" id="FQYP01000009">
    <property type="protein sequence ID" value="SHJ48800.1"/>
    <property type="molecule type" value="Genomic_DNA"/>
</dbReference>
<dbReference type="RefSeq" id="WP_073320088.1">
    <property type="nucleotide sequence ID" value="NZ_FQYP01000009.1"/>
</dbReference>
<dbReference type="OrthoDB" id="163809at2"/>
<protein>
    <submittedName>
        <fullName evidence="2">Uncharacterized protein</fullName>
    </submittedName>
</protein>
<dbReference type="Proteomes" id="UP000184432">
    <property type="component" value="Unassembled WGS sequence"/>
</dbReference>
<evidence type="ECO:0000313" key="3">
    <source>
        <dbReference type="Proteomes" id="UP000184432"/>
    </source>
</evidence>
<dbReference type="AlphaFoldDB" id="A0A1M6JQ45"/>
<keyword evidence="3" id="KW-1185">Reference proteome</keyword>
<accession>A0A1M6JQ45</accession>
<feature type="chain" id="PRO_5013042350" evidence="1">
    <location>
        <begin position="21"/>
        <end position="139"/>
    </location>
</feature>
<feature type="signal peptide" evidence="1">
    <location>
        <begin position="1"/>
        <end position="20"/>
    </location>
</feature>
<evidence type="ECO:0000256" key="1">
    <source>
        <dbReference type="SAM" id="SignalP"/>
    </source>
</evidence>
<sequence length="139" mass="15851">MIKSIIFPLIILLFQVSLSAQDSTNTESPKIISKLKLGSTIEFDSKSIKFVKVIEDSRCPTGVSCMWEGQAKVQIEIYENEKLLETKELIFGKTNINPKKQELVMTKGDKTVYGYTISPYPVNQQPIPEENYYLELIIK</sequence>
<name>A0A1M6JQ45_9FLAO</name>
<keyword evidence="1" id="KW-0732">Signal</keyword>
<evidence type="ECO:0000313" key="2">
    <source>
        <dbReference type="EMBL" id="SHJ48800.1"/>
    </source>
</evidence>
<dbReference type="STRING" id="570521.SAMN04488508_109186"/>